<dbReference type="STRING" id="1122189.SAMN02745165_01966"/>
<dbReference type="InterPro" id="IPR001647">
    <property type="entry name" value="HTH_TetR"/>
</dbReference>
<keyword evidence="1 2" id="KW-0238">DNA-binding</keyword>
<dbReference type="AlphaFoldDB" id="A0A1M6I1R5"/>
<proteinExistence type="predicted"/>
<dbReference type="GO" id="GO:0003700">
    <property type="term" value="F:DNA-binding transcription factor activity"/>
    <property type="evidence" value="ECO:0007669"/>
    <property type="project" value="TreeGrafter"/>
</dbReference>
<evidence type="ECO:0000256" key="2">
    <source>
        <dbReference type="PROSITE-ProRule" id="PRU00335"/>
    </source>
</evidence>
<dbReference type="OrthoDB" id="9790413at2"/>
<dbReference type="PROSITE" id="PS01081">
    <property type="entry name" value="HTH_TETR_1"/>
    <property type="match status" value="1"/>
</dbReference>
<accession>A0A1M6I1R5</accession>
<dbReference type="InterPro" id="IPR050109">
    <property type="entry name" value="HTH-type_TetR-like_transc_reg"/>
</dbReference>
<dbReference type="SUPFAM" id="SSF48498">
    <property type="entry name" value="Tetracyclin repressor-like, C-terminal domain"/>
    <property type="match status" value="1"/>
</dbReference>
<dbReference type="RefSeq" id="WP_072908376.1">
    <property type="nucleotide sequence ID" value="NZ_FQZT01000006.1"/>
</dbReference>
<dbReference type="Pfam" id="PF00440">
    <property type="entry name" value="TetR_N"/>
    <property type="match status" value="1"/>
</dbReference>
<dbReference type="InterPro" id="IPR023772">
    <property type="entry name" value="DNA-bd_HTH_TetR-type_CS"/>
</dbReference>
<dbReference type="PANTHER" id="PTHR30055:SF235">
    <property type="entry name" value="TRANSCRIPTIONAL REGULATORY PROTEIN"/>
    <property type="match status" value="1"/>
</dbReference>
<keyword evidence="5" id="KW-1185">Reference proteome</keyword>
<name>A0A1M6I1R5_MALRU</name>
<dbReference type="EMBL" id="FQZT01000006">
    <property type="protein sequence ID" value="SHJ28174.1"/>
    <property type="molecule type" value="Genomic_DNA"/>
</dbReference>
<sequence length="211" mass="23735">MAQTDTKTRILDAAEQLFARDGYHSTSMRSLTELAQVNLAAVNYHFGSKEGLIKAVFARRLNPLNRIRQEQIEAVLQQAEAEGARPQAKELLRAFIAPILEFRKTESGAQNFLTLIGRSLSEPDETVRSYFIQQVLPIFTLLFRSLQHALPQLPEQLLFSRIQFAMGAMSHMMVNSPQHQKTLPGFPKPLPTEQMADELLEFISAGLEAPC</sequence>
<dbReference type="PROSITE" id="PS50977">
    <property type="entry name" value="HTH_TETR_2"/>
    <property type="match status" value="1"/>
</dbReference>
<evidence type="ECO:0000313" key="4">
    <source>
        <dbReference type="EMBL" id="SHJ28174.1"/>
    </source>
</evidence>
<feature type="domain" description="HTH tetR-type" evidence="3">
    <location>
        <begin position="4"/>
        <end position="64"/>
    </location>
</feature>
<dbReference type="Pfam" id="PF17939">
    <property type="entry name" value="TetR_C_30"/>
    <property type="match status" value="1"/>
</dbReference>
<organism evidence="4 5">
    <name type="scientific">Malonomonas rubra DSM 5091</name>
    <dbReference type="NCBI Taxonomy" id="1122189"/>
    <lineage>
        <taxon>Bacteria</taxon>
        <taxon>Pseudomonadati</taxon>
        <taxon>Thermodesulfobacteriota</taxon>
        <taxon>Desulfuromonadia</taxon>
        <taxon>Desulfuromonadales</taxon>
        <taxon>Geopsychrobacteraceae</taxon>
        <taxon>Malonomonas</taxon>
    </lineage>
</organism>
<dbReference type="InterPro" id="IPR041586">
    <property type="entry name" value="PsrA_TetR_C"/>
</dbReference>
<gene>
    <name evidence="4" type="ORF">SAMN02745165_01966</name>
</gene>
<dbReference type="GO" id="GO:0000976">
    <property type="term" value="F:transcription cis-regulatory region binding"/>
    <property type="evidence" value="ECO:0007669"/>
    <property type="project" value="TreeGrafter"/>
</dbReference>
<feature type="DNA-binding region" description="H-T-H motif" evidence="2">
    <location>
        <begin position="27"/>
        <end position="46"/>
    </location>
</feature>
<dbReference type="Proteomes" id="UP000184171">
    <property type="component" value="Unassembled WGS sequence"/>
</dbReference>
<dbReference type="InterPro" id="IPR036271">
    <property type="entry name" value="Tet_transcr_reg_TetR-rel_C_sf"/>
</dbReference>
<protein>
    <submittedName>
        <fullName evidence="4">Transcriptional regulator, TetR family</fullName>
    </submittedName>
</protein>
<dbReference type="PANTHER" id="PTHR30055">
    <property type="entry name" value="HTH-TYPE TRANSCRIPTIONAL REGULATOR RUTR"/>
    <property type="match status" value="1"/>
</dbReference>
<evidence type="ECO:0000313" key="5">
    <source>
        <dbReference type="Proteomes" id="UP000184171"/>
    </source>
</evidence>
<evidence type="ECO:0000259" key="3">
    <source>
        <dbReference type="PROSITE" id="PS50977"/>
    </source>
</evidence>
<dbReference type="Gene3D" id="1.10.357.10">
    <property type="entry name" value="Tetracycline Repressor, domain 2"/>
    <property type="match status" value="1"/>
</dbReference>
<dbReference type="SUPFAM" id="SSF46689">
    <property type="entry name" value="Homeodomain-like"/>
    <property type="match status" value="1"/>
</dbReference>
<evidence type="ECO:0000256" key="1">
    <source>
        <dbReference type="ARBA" id="ARBA00023125"/>
    </source>
</evidence>
<dbReference type="InterPro" id="IPR009057">
    <property type="entry name" value="Homeodomain-like_sf"/>
</dbReference>
<reference evidence="4 5" key="1">
    <citation type="submission" date="2016-11" db="EMBL/GenBank/DDBJ databases">
        <authorList>
            <person name="Jaros S."/>
            <person name="Januszkiewicz K."/>
            <person name="Wedrychowicz H."/>
        </authorList>
    </citation>
    <scope>NUCLEOTIDE SEQUENCE [LARGE SCALE GENOMIC DNA]</scope>
    <source>
        <strain evidence="4 5">DSM 5091</strain>
    </source>
</reference>
<dbReference type="PRINTS" id="PR00455">
    <property type="entry name" value="HTHTETR"/>
</dbReference>